<evidence type="ECO:0000313" key="3">
    <source>
        <dbReference type="Proteomes" id="UP001589943"/>
    </source>
</evidence>
<evidence type="ECO:0000313" key="2">
    <source>
        <dbReference type="EMBL" id="MFC0588177.1"/>
    </source>
</evidence>
<gene>
    <name evidence="2" type="ORF">ACFFF7_01990</name>
</gene>
<keyword evidence="1" id="KW-0732">Signal</keyword>
<feature type="chain" id="PRO_5045258287" evidence="1">
    <location>
        <begin position="25"/>
        <end position="496"/>
    </location>
</feature>
<evidence type="ECO:0000256" key="1">
    <source>
        <dbReference type="SAM" id="SignalP"/>
    </source>
</evidence>
<comment type="caution">
    <text evidence="2">The sequence shown here is derived from an EMBL/GenBank/DDBJ whole genome shotgun (WGS) entry which is preliminary data.</text>
</comment>
<dbReference type="Pfam" id="PF14356">
    <property type="entry name" value="DUF4403"/>
    <property type="match status" value="1"/>
</dbReference>
<protein>
    <submittedName>
        <fullName evidence="2">DUF4403 family protein</fullName>
    </submittedName>
</protein>
<feature type="signal peptide" evidence="1">
    <location>
        <begin position="1"/>
        <end position="24"/>
    </location>
</feature>
<reference evidence="2 3" key="1">
    <citation type="submission" date="2024-09" db="EMBL/GenBank/DDBJ databases">
        <authorList>
            <person name="Sun Q."/>
            <person name="Mori K."/>
        </authorList>
    </citation>
    <scope>NUCLEOTIDE SEQUENCE [LARGE SCALE GENOMIC DNA]</scope>
    <source>
        <strain evidence="2 3">NCAIM B.02537</strain>
    </source>
</reference>
<name>A0ABV6PFN2_9SPHN</name>
<keyword evidence="3" id="KW-1185">Reference proteome</keyword>
<sequence>MGFSIIRLRGAALLAAAGASLLVAGCNRGSAGGAPPRSAEQIETPAQTSLIAVPIEADLAALSAVLEREIPRQLWTIDQDGQTCVPSKKVKVLIVKVKTPTLKCRLVGQVTRGGLALSGRGSDIVVTMPISAVIHARDIGGVLKQETATARAQVHAVIRMALNPDWSPRASIDLDYDWAQQPTVEFLGKKIMLTDKADQKLKGVIARLERTLPGEIAKLDFRGQVERSWRKAFTSLLLNRDNPPVWMRITPQELQFGGYAVQGRKLVLRLGMKARTETFVGARPQDPAPIALPPVRPLQANAGHLEFFIPVLADYAELEPVILKALVKRSARPFDVPGIGPVAAQFGKVTTYGTDKGRIAVGLQFTAVDPSAKTKRAAGTIWFTGLPVNPPNTQQVLFQDVTVDGVTDSTGTNLLLKLANTPAVSETIAEALAQNFTNDYNELIGKISRAIDDKREGDLLIQARIDNLRTGSLKAAGNGLYLPVWGTGTAAIRLVR</sequence>
<dbReference type="Proteomes" id="UP001589943">
    <property type="component" value="Unassembled WGS sequence"/>
</dbReference>
<dbReference type="PROSITE" id="PS51257">
    <property type="entry name" value="PROKAR_LIPOPROTEIN"/>
    <property type="match status" value="1"/>
</dbReference>
<dbReference type="RefSeq" id="WP_379479684.1">
    <property type="nucleotide sequence ID" value="NZ_JBHLTL010000001.1"/>
</dbReference>
<organism evidence="2 3">
    <name type="scientific">Novosphingobium aquiterrae</name>
    <dbReference type="NCBI Taxonomy" id="624388"/>
    <lineage>
        <taxon>Bacteria</taxon>
        <taxon>Pseudomonadati</taxon>
        <taxon>Pseudomonadota</taxon>
        <taxon>Alphaproteobacteria</taxon>
        <taxon>Sphingomonadales</taxon>
        <taxon>Sphingomonadaceae</taxon>
        <taxon>Novosphingobium</taxon>
    </lineage>
</organism>
<dbReference type="EMBL" id="JBHLTL010000001">
    <property type="protein sequence ID" value="MFC0588177.1"/>
    <property type="molecule type" value="Genomic_DNA"/>
</dbReference>
<proteinExistence type="predicted"/>
<accession>A0ABV6PFN2</accession>
<dbReference type="InterPro" id="IPR025515">
    <property type="entry name" value="DUF4403"/>
</dbReference>